<proteinExistence type="predicted"/>
<keyword evidence="2" id="KW-1185">Reference proteome</keyword>
<dbReference type="Proteomes" id="UP001239111">
    <property type="component" value="Chromosome 1"/>
</dbReference>
<protein>
    <submittedName>
        <fullName evidence="1">Uncharacterized protein</fullName>
    </submittedName>
</protein>
<dbReference type="EMBL" id="CM056741">
    <property type="protein sequence ID" value="KAJ8685811.1"/>
    <property type="molecule type" value="Genomic_DNA"/>
</dbReference>
<reference evidence="1" key="1">
    <citation type="submission" date="2023-04" db="EMBL/GenBank/DDBJ databases">
        <title>A chromosome-level genome assembly of the parasitoid wasp Eretmocerus hayati.</title>
        <authorList>
            <person name="Zhong Y."/>
            <person name="Liu S."/>
            <person name="Liu Y."/>
        </authorList>
    </citation>
    <scope>NUCLEOTIDE SEQUENCE</scope>
    <source>
        <strain evidence="1">ZJU_SS_LIU_2023</strain>
    </source>
</reference>
<comment type="caution">
    <text evidence="1">The sequence shown here is derived from an EMBL/GenBank/DDBJ whole genome shotgun (WGS) entry which is preliminary data.</text>
</comment>
<accession>A0ACC2PSK7</accession>
<name>A0ACC2PSK7_9HYME</name>
<gene>
    <name evidence="1" type="ORF">QAD02_021604</name>
</gene>
<evidence type="ECO:0000313" key="2">
    <source>
        <dbReference type="Proteomes" id="UP001239111"/>
    </source>
</evidence>
<evidence type="ECO:0000313" key="1">
    <source>
        <dbReference type="EMBL" id="KAJ8685811.1"/>
    </source>
</evidence>
<organism evidence="1 2">
    <name type="scientific">Eretmocerus hayati</name>
    <dbReference type="NCBI Taxonomy" id="131215"/>
    <lineage>
        <taxon>Eukaryota</taxon>
        <taxon>Metazoa</taxon>
        <taxon>Ecdysozoa</taxon>
        <taxon>Arthropoda</taxon>
        <taxon>Hexapoda</taxon>
        <taxon>Insecta</taxon>
        <taxon>Pterygota</taxon>
        <taxon>Neoptera</taxon>
        <taxon>Endopterygota</taxon>
        <taxon>Hymenoptera</taxon>
        <taxon>Apocrita</taxon>
        <taxon>Proctotrupomorpha</taxon>
        <taxon>Chalcidoidea</taxon>
        <taxon>Aphelinidae</taxon>
        <taxon>Aphelininae</taxon>
        <taxon>Eretmocerus</taxon>
    </lineage>
</organism>
<sequence>MGSGGHPRCRNKCRSEISHSDRKKSNCEMRGLPKREDQWKYVYELIDLHNNPTAKVEKVGITYYLVANGKEMKICQTMFNDTFGMISSVIRTIQEKCGASESDQIVTGDLGGKHGNKDRVTSEVVLESTRTHTDTHEIVESHYRRSTNRNNGRNKGKKTRVGPGPPLVFFSCYRL</sequence>